<dbReference type="STRING" id="94237.ENSMMOP00000009440"/>
<sequence>FACLYDVLTVKCLISFFAGVPQMEWLALSLDLNPIENLLDQLSRRLEGCNPAPQNLNDLRAALQEEWNAFMRHHYQAVIDEQGHMKCY</sequence>
<reference evidence="1" key="1">
    <citation type="submission" date="2025-08" db="UniProtKB">
        <authorList>
            <consortium name="Ensembl"/>
        </authorList>
    </citation>
    <scope>IDENTIFICATION</scope>
</reference>
<dbReference type="InterPro" id="IPR036397">
    <property type="entry name" value="RNaseH_sf"/>
</dbReference>
<reference evidence="1" key="2">
    <citation type="submission" date="2025-09" db="UniProtKB">
        <authorList>
            <consortium name="Ensembl"/>
        </authorList>
    </citation>
    <scope>IDENTIFICATION</scope>
</reference>
<dbReference type="Proteomes" id="UP000261620">
    <property type="component" value="Unplaced"/>
</dbReference>
<dbReference type="Ensembl" id="ENSMMOT00000009608.1">
    <property type="protein sequence ID" value="ENSMMOP00000009440.1"/>
    <property type="gene ID" value="ENSMMOG00000007311.1"/>
</dbReference>
<evidence type="ECO:0000313" key="2">
    <source>
        <dbReference type="Proteomes" id="UP000261620"/>
    </source>
</evidence>
<protein>
    <submittedName>
        <fullName evidence="1">Uncharacterized protein</fullName>
    </submittedName>
</protein>
<name>A0A3Q4AX67_MOLML</name>
<keyword evidence="2" id="KW-1185">Reference proteome</keyword>
<dbReference type="GO" id="GO:0003676">
    <property type="term" value="F:nucleic acid binding"/>
    <property type="evidence" value="ECO:0007669"/>
    <property type="project" value="InterPro"/>
</dbReference>
<dbReference type="Gene3D" id="3.30.420.10">
    <property type="entry name" value="Ribonuclease H-like superfamily/Ribonuclease H"/>
    <property type="match status" value="1"/>
</dbReference>
<organism evidence="1 2">
    <name type="scientific">Mola mola</name>
    <name type="common">Ocean sunfish</name>
    <name type="synonym">Tetraodon mola</name>
    <dbReference type="NCBI Taxonomy" id="94237"/>
    <lineage>
        <taxon>Eukaryota</taxon>
        <taxon>Metazoa</taxon>
        <taxon>Chordata</taxon>
        <taxon>Craniata</taxon>
        <taxon>Vertebrata</taxon>
        <taxon>Euteleostomi</taxon>
        <taxon>Actinopterygii</taxon>
        <taxon>Neopterygii</taxon>
        <taxon>Teleostei</taxon>
        <taxon>Neoteleostei</taxon>
        <taxon>Acanthomorphata</taxon>
        <taxon>Eupercaria</taxon>
        <taxon>Tetraodontiformes</taxon>
        <taxon>Molidae</taxon>
        <taxon>Mola</taxon>
    </lineage>
</organism>
<proteinExistence type="predicted"/>
<accession>A0A3Q4AX67</accession>
<dbReference type="OMA" id="LWHLEWS"/>
<evidence type="ECO:0000313" key="1">
    <source>
        <dbReference type="Ensembl" id="ENSMMOP00000009440.1"/>
    </source>
</evidence>
<dbReference type="AlphaFoldDB" id="A0A3Q4AX67"/>